<feature type="transmembrane region" description="Helical" evidence="1">
    <location>
        <begin position="208"/>
        <end position="226"/>
    </location>
</feature>
<evidence type="ECO:0000259" key="2">
    <source>
        <dbReference type="Pfam" id="PF00892"/>
    </source>
</evidence>
<feature type="transmembrane region" description="Helical" evidence="1">
    <location>
        <begin position="31"/>
        <end position="49"/>
    </location>
</feature>
<keyword evidence="1" id="KW-0812">Transmembrane</keyword>
<feature type="transmembrane region" description="Helical" evidence="1">
    <location>
        <begin position="238"/>
        <end position="257"/>
    </location>
</feature>
<evidence type="ECO:0000313" key="3">
    <source>
        <dbReference type="EMBL" id="MBK1834966.1"/>
    </source>
</evidence>
<gene>
    <name evidence="3" type="ORF">JIN78_12925</name>
</gene>
<feature type="transmembrane region" description="Helical" evidence="1">
    <location>
        <begin position="263"/>
        <end position="280"/>
    </location>
</feature>
<dbReference type="InterPro" id="IPR000620">
    <property type="entry name" value="EamA_dom"/>
</dbReference>
<reference evidence="3" key="1">
    <citation type="submission" date="2021-01" db="EMBL/GenBank/DDBJ databases">
        <title>Modified the classification status of verrucomicrobia.</title>
        <authorList>
            <person name="Feng X."/>
        </authorList>
    </citation>
    <scope>NUCLEOTIDE SEQUENCE</scope>
    <source>
        <strain evidence="3">KCTC 12986</strain>
    </source>
</reference>
<dbReference type="EMBL" id="JAENIO010000037">
    <property type="protein sequence ID" value="MBK1834966.1"/>
    <property type="molecule type" value="Genomic_DNA"/>
</dbReference>
<sequence>MSRFLQLNFLVLLWSLTGVLGEYLSLATPALVFWRTALASLVFYFYCRLRNPALLRLCPPLRWTALFSGLLLGIHWLCFFGAIAVSNVSLGLAGFAATSLFTALLEPCWEKRRPDSRQLGLALLVALGIVCLAGAETDVPHAHLGLVIALVGAFLAALYSLFSKKLVVAAVPGPTLMLFQMPAANAAALVAIALVPGFSFELPQKSDWLPLLILAIACTFGAYLWYARLLRDLSAYTINLAVNFEPVYGILLAAILFAEHESLTPLFYLGTLVIVSANVLHARQPQ</sequence>
<protein>
    <submittedName>
        <fullName evidence="3">DMT family transporter</fullName>
    </submittedName>
</protein>
<keyword evidence="1" id="KW-1133">Transmembrane helix</keyword>
<evidence type="ECO:0000256" key="1">
    <source>
        <dbReference type="SAM" id="Phobius"/>
    </source>
</evidence>
<keyword evidence="4" id="KW-1185">Reference proteome</keyword>
<keyword evidence="1" id="KW-0472">Membrane</keyword>
<dbReference type="InterPro" id="IPR037185">
    <property type="entry name" value="EmrE-like"/>
</dbReference>
<feature type="transmembrane region" description="Helical" evidence="1">
    <location>
        <begin position="183"/>
        <end position="202"/>
    </location>
</feature>
<dbReference type="Proteomes" id="UP000604083">
    <property type="component" value="Unassembled WGS sequence"/>
</dbReference>
<evidence type="ECO:0000313" key="4">
    <source>
        <dbReference type="Proteomes" id="UP000604083"/>
    </source>
</evidence>
<dbReference type="AlphaFoldDB" id="A0A934RV02"/>
<name>A0A934RV02_9BACT</name>
<dbReference type="Pfam" id="PF00892">
    <property type="entry name" value="EamA"/>
    <property type="match status" value="2"/>
</dbReference>
<dbReference type="GO" id="GO:0016020">
    <property type="term" value="C:membrane"/>
    <property type="evidence" value="ECO:0007669"/>
    <property type="project" value="InterPro"/>
</dbReference>
<feature type="transmembrane region" description="Helical" evidence="1">
    <location>
        <begin position="141"/>
        <end position="162"/>
    </location>
</feature>
<feature type="domain" description="EamA" evidence="2">
    <location>
        <begin position="144"/>
        <end position="277"/>
    </location>
</feature>
<dbReference type="PANTHER" id="PTHR22911">
    <property type="entry name" value="ACYL-MALONYL CONDENSING ENZYME-RELATED"/>
    <property type="match status" value="1"/>
</dbReference>
<organism evidence="3 4">
    <name type="scientific">Roseibacillus ishigakijimensis</name>
    <dbReference type="NCBI Taxonomy" id="454146"/>
    <lineage>
        <taxon>Bacteria</taxon>
        <taxon>Pseudomonadati</taxon>
        <taxon>Verrucomicrobiota</taxon>
        <taxon>Verrucomicrobiia</taxon>
        <taxon>Verrucomicrobiales</taxon>
        <taxon>Verrucomicrobiaceae</taxon>
        <taxon>Roseibacillus</taxon>
    </lineage>
</organism>
<dbReference type="PANTHER" id="PTHR22911:SF79">
    <property type="entry name" value="MOBA-LIKE NTP TRANSFERASE DOMAIN-CONTAINING PROTEIN"/>
    <property type="match status" value="1"/>
</dbReference>
<comment type="caution">
    <text evidence="3">The sequence shown here is derived from an EMBL/GenBank/DDBJ whole genome shotgun (WGS) entry which is preliminary data.</text>
</comment>
<feature type="transmembrane region" description="Helical" evidence="1">
    <location>
        <begin position="119"/>
        <end position="135"/>
    </location>
</feature>
<proteinExistence type="predicted"/>
<accession>A0A934RV02</accession>
<dbReference type="SUPFAM" id="SSF103481">
    <property type="entry name" value="Multidrug resistance efflux transporter EmrE"/>
    <property type="match status" value="2"/>
</dbReference>
<feature type="transmembrane region" description="Helical" evidence="1">
    <location>
        <begin position="61"/>
        <end position="84"/>
    </location>
</feature>
<feature type="domain" description="EamA" evidence="2">
    <location>
        <begin position="11"/>
        <end position="132"/>
    </location>
</feature>
<dbReference type="RefSeq" id="WP_200392400.1">
    <property type="nucleotide sequence ID" value="NZ_JAENIO010000037.1"/>
</dbReference>
<feature type="transmembrane region" description="Helical" evidence="1">
    <location>
        <begin position="90"/>
        <end position="107"/>
    </location>
</feature>